<reference evidence="1 2" key="1">
    <citation type="journal article" date="2023" name="Microb. Genom.">
        <title>Mesoterricola silvestris gen. nov., sp. nov., Mesoterricola sediminis sp. nov., Geothrix oryzae sp. nov., Geothrix edaphica sp. nov., Geothrix rubra sp. nov., and Geothrix limicola sp. nov., six novel members of Acidobacteriota isolated from soils.</title>
        <authorList>
            <person name="Weisberg A.J."/>
            <person name="Pearce E."/>
            <person name="Kramer C.G."/>
            <person name="Chang J.H."/>
            <person name="Clarke C.R."/>
        </authorList>
    </citation>
    <scope>NUCLEOTIDE SEQUENCE [LARGE SCALE GENOMIC DNA]</scope>
    <source>
        <strain evidence="1 2">NE20-4-1</strain>
    </source>
</reference>
<keyword evidence="2" id="KW-1185">Reference proteome</keyword>
<accession>A0ABU4MXZ9</accession>
<name>A0ABU4MXZ9_9ACTN</name>
<dbReference type="RefSeq" id="WP_159040879.1">
    <property type="nucleotide sequence ID" value="NZ_JABXWF010000008.1"/>
</dbReference>
<dbReference type="EMBL" id="JARAWJ010000028">
    <property type="protein sequence ID" value="MDX3041627.1"/>
    <property type="molecule type" value="Genomic_DNA"/>
</dbReference>
<evidence type="ECO:0000313" key="1">
    <source>
        <dbReference type="EMBL" id="MDX3041627.1"/>
    </source>
</evidence>
<dbReference type="Proteomes" id="UP001282474">
    <property type="component" value="Unassembled WGS sequence"/>
</dbReference>
<comment type="caution">
    <text evidence="1">The sequence shown here is derived from an EMBL/GenBank/DDBJ whole genome shotgun (WGS) entry which is preliminary data.</text>
</comment>
<organism evidence="1 2">
    <name type="scientific">Streptomyces caniscabiei</name>
    <dbReference type="NCBI Taxonomy" id="2746961"/>
    <lineage>
        <taxon>Bacteria</taxon>
        <taxon>Bacillati</taxon>
        <taxon>Actinomycetota</taxon>
        <taxon>Actinomycetes</taxon>
        <taxon>Kitasatosporales</taxon>
        <taxon>Streptomycetaceae</taxon>
        <taxon>Streptomyces</taxon>
    </lineage>
</organism>
<gene>
    <name evidence="1" type="ORF">PV383_31215</name>
</gene>
<protein>
    <submittedName>
        <fullName evidence="1">Uncharacterized protein</fullName>
    </submittedName>
</protein>
<sequence length="54" mass="5948">MDFFPSAVLATGADRRPGRDLTARLLKREHGVHAGARAGDRVYEGGTPWRRPVC</sequence>
<evidence type="ECO:0000313" key="2">
    <source>
        <dbReference type="Proteomes" id="UP001282474"/>
    </source>
</evidence>
<proteinExistence type="predicted"/>